<keyword evidence="3" id="KW-1185">Reference proteome</keyword>
<evidence type="ECO:0000313" key="2">
    <source>
        <dbReference type="EMBL" id="EYB95782.1"/>
    </source>
</evidence>
<name>A0A016SZA2_9BILA</name>
<proteinExistence type="predicted"/>
<protein>
    <submittedName>
        <fullName evidence="2">Uncharacterized protein</fullName>
    </submittedName>
</protein>
<organism evidence="2 3">
    <name type="scientific">Ancylostoma ceylanicum</name>
    <dbReference type="NCBI Taxonomy" id="53326"/>
    <lineage>
        <taxon>Eukaryota</taxon>
        <taxon>Metazoa</taxon>
        <taxon>Ecdysozoa</taxon>
        <taxon>Nematoda</taxon>
        <taxon>Chromadorea</taxon>
        <taxon>Rhabditida</taxon>
        <taxon>Rhabditina</taxon>
        <taxon>Rhabditomorpha</taxon>
        <taxon>Strongyloidea</taxon>
        <taxon>Ancylostomatidae</taxon>
        <taxon>Ancylostomatinae</taxon>
        <taxon>Ancylostoma</taxon>
    </lineage>
</organism>
<dbReference type="Proteomes" id="UP000024635">
    <property type="component" value="Unassembled WGS sequence"/>
</dbReference>
<sequence length="88" mass="9584">MEYGSAGRDPVPWERTEDESDGRAWVHIGCAMVETPGTSDHLCSFSHDRTFAVNSSSVSFTSRSTTSTFSEIHNQTLIISSISTAISI</sequence>
<accession>A0A016SZA2</accession>
<feature type="region of interest" description="Disordered" evidence="1">
    <location>
        <begin position="1"/>
        <end position="20"/>
    </location>
</feature>
<comment type="caution">
    <text evidence="2">The sequence shown here is derived from an EMBL/GenBank/DDBJ whole genome shotgun (WGS) entry which is preliminary data.</text>
</comment>
<reference evidence="3" key="1">
    <citation type="journal article" date="2015" name="Nat. Genet.">
        <title>The genome and transcriptome of the zoonotic hookworm Ancylostoma ceylanicum identify infection-specific gene families.</title>
        <authorList>
            <person name="Schwarz E.M."/>
            <person name="Hu Y."/>
            <person name="Antoshechkin I."/>
            <person name="Miller M.M."/>
            <person name="Sternberg P.W."/>
            <person name="Aroian R.V."/>
        </authorList>
    </citation>
    <scope>NUCLEOTIDE SEQUENCE</scope>
    <source>
        <strain evidence="3">HY135</strain>
    </source>
</reference>
<evidence type="ECO:0000256" key="1">
    <source>
        <dbReference type="SAM" id="MobiDB-lite"/>
    </source>
</evidence>
<dbReference type="AlphaFoldDB" id="A0A016SZA2"/>
<dbReference type="EMBL" id="JARK01001492">
    <property type="protein sequence ID" value="EYB95782.1"/>
    <property type="molecule type" value="Genomic_DNA"/>
</dbReference>
<evidence type="ECO:0000313" key="3">
    <source>
        <dbReference type="Proteomes" id="UP000024635"/>
    </source>
</evidence>
<gene>
    <name evidence="2" type="primary">Acey_s0156.g3142</name>
    <name evidence="2" type="ORF">Y032_0156g3142</name>
</gene>